<dbReference type="EMBL" id="CAHIKZ030001679">
    <property type="protein sequence ID" value="CAE1272264.1"/>
    <property type="molecule type" value="Genomic_DNA"/>
</dbReference>
<gene>
    <name evidence="6" type="ORF">SPHA_37603</name>
</gene>
<dbReference type="PROSITE" id="PS50119">
    <property type="entry name" value="ZF_BBOX"/>
    <property type="match status" value="1"/>
</dbReference>
<dbReference type="PROSITE" id="PS00518">
    <property type="entry name" value="ZF_RING_1"/>
    <property type="match status" value="1"/>
</dbReference>
<proteinExistence type="predicted"/>
<reference evidence="6" key="1">
    <citation type="submission" date="2021-01" db="EMBL/GenBank/DDBJ databases">
        <authorList>
            <person name="Li R."/>
            <person name="Bekaert M."/>
        </authorList>
    </citation>
    <scope>NUCLEOTIDE SEQUENCE</scope>
    <source>
        <strain evidence="6">Farmed</strain>
    </source>
</reference>
<dbReference type="InterPro" id="IPR013083">
    <property type="entry name" value="Znf_RING/FYVE/PHD"/>
</dbReference>
<feature type="domain" description="B box-type" evidence="5">
    <location>
        <begin position="77"/>
        <end position="125"/>
    </location>
</feature>
<evidence type="ECO:0000256" key="4">
    <source>
        <dbReference type="PROSITE-ProRule" id="PRU00024"/>
    </source>
</evidence>
<keyword evidence="6" id="KW-0012">Acyltransferase</keyword>
<dbReference type="PANTHER" id="PTHR25462">
    <property type="entry name" value="BONUS, ISOFORM C-RELATED"/>
    <property type="match status" value="1"/>
</dbReference>
<evidence type="ECO:0000256" key="2">
    <source>
        <dbReference type="ARBA" id="ARBA00022771"/>
    </source>
</evidence>
<dbReference type="Gene3D" id="3.30.40.10">
    <property type="entry name" value="Zinc/RING finger domain, C3HC4 (zinc finger)"/>
    <property type="match status" value="1"/>
</dbReference>
<dbReference type="OrthoDB" id="9049620at2759"/>
<keyword evidence="3" id="KW-0862">Zinc</keyword>
<sequence>MASNVSEEGTFQCSKCDQFLDLSSKTLRCLHSFCGSCVEMILGGNRLCLQCLQPLTDEELRLAPFLVKSLRCRQLESQQLNCDTCSEDIIGTAGQNWCQDCQKILCQTCERFHKRLHPGHGTKNLSGLSRVEVIRVITTDDCRRHRKSKDAFCERCNVCLCDACYEDHVIDSPQCSPRSLSVREEASKEKKRGPTLEQELREFEIRIRATNERTRRSIDQLSTDCDSECSKLWQDFEAFVEETRIKLGELCDNMRAAASELKKKWRLILRERDDLLGKVKIWQQTLRHLLTDDADDEDVVCGLRLVGAELSARLHQSFASPEKVRCVVTFPKWCHDSLESLKKEMIEWTVETSGHLQLEGECHLHGSNLHIISSIVAVDEDNHVFVGDWNGDSIQEFDESGQLVGQCRLTDGGEGFCPMDICRLSEDILVVCGLSASFPLPDPQVPSFFPPSTPKNVIFPSSPRPPSVIIPSSLHSQDVRFPSSPHPQNISFSLDTAYFC</sequence>
<dbReference type="SUPFAM" id="SSF57850">
    <property type="entry name" value="RING/U-box"/>
    <property type="match status" value="1"/>
</dbReference>
<dbReference type="AlphaFoldDB" id="A0A812CHD8"/>
<dbReference type="InterPro" id="IPR047153">
    <property type="entry name" value="TRIM45/56/19-like"/>
</dbReference>
<protein>
    <submittedName>
        <fullName evidence="6">TRIM56</fullName>
        <ecNumber evidence="6">2.3.2.27</ecNumber>
    </submittedName>
</protein>
<organism evidence="6 7">
    <name type="scientific">Acanthosepion pharaonis</name>
    <name type="common">Pharaoh cuttlefish</name>
    <name type="synonym">Sepia pharaonis</name>
    <dbReference type="NCBI Taxonomy" id="158019"/>
    <lineage>
        <taxon>Eukaryota</taxon>
        <taxon>Metazoa</taxon>
        <taxon>Spiralia</taxon>
        <taxon>Lophotrochozoa</taxon>
        <taxon>Mollusca</taxon>
        <taxon>Cephalopoda</taxon>
        <taxon>Coleoidea</taxon>
        <taxon>Decapodiformes</taxon>
        <taxon>Sepiida</taxon>
        <taxon>Sepiina</taxon>
        <taxon>Sepiidae</taxon>
        <taxon>Acanthosepion</taxon>
    </lineage>
</organism>
<dbReference type="SUPFAM" id="SSF63829">
    <property type="entry name" value="Calcium-dependent phosphotriesterase"/>
    <property type="match status" value="1"/>
</dbReference>
<comment type="caution">
    <text evidence="6">The sequence shown here is derived from an EMBL/GenBank/DDBJ whole genome shotgun (WGS) entry which is preliminary data.</text>
</comment>
<dbReference type="InterPro" id="IPR017907">
    <property type="entry name" value="Znf_RING_CS"/>
</dbReference>
<keyword evidence="1" id="KW-0479">Metal-binding</keyword>
<keyword evidence="7" id="KW-1185">Reference proteome</keyword>
<dbReference type="EC" id="2.3.2.27" evidence="6"/>
<evidence type="ECO:0000313" key="7">
    <source>
        <dbReference type="Proteomes" id="UP000597762"/>
    </source>
</evidence>
<evidence type="ECO:0000256" key="3">
    <source>
        <dbReference type="ARBA" id="ARBA00022833"/>
    </source>
</evidence>
<keyword evidence="6" id="KW-0808">Transferase</keyword>
<evidence type="ECO:0000259" key="5">
    <source>
        <dbReference type="PROSITE" id="PS50119"/>
    </source>
</evidence>
<evidence type="ECO:0000256" key="1">
    <source>
        <dbReference type="ARBA" id="ARBA00022723"/>
    </source>
</evidence>
<keyword evidence="2 4" id="KW-0863">Zinc-finger</keyword>
<dbReference type="GO" id="GO:0061630">
    <property type="term" value="F:ubiquitin protein ligase activity"/>
    <property type="evidence" value="ECO:0007669"/>
    <property type="project" value="UniProtKB-EC"/>
</dbReference>
<dbReference type="Proteomes" id="UP000597762">
    <property type="component" value="Unassembled WGS sequence"/>
</dbReference>
<dbReference type="InterPro" id="IPR000315">
    <property type="entry name" value="Znf_B-box"/>
</dbReference>
<dbReference type="Gene3D" id="3.30.160.60">
    <property type="entry name" value="Classic Zinc Finger"/>
    <property type="match status" value="1"/>
</dbReference>
<accession>A0A812CHD8</accession>
<dbReference type="GO" id="GO:0008270">
    <property type="term" value="F:zinc ion binding"/>
    <property type="evidence" value="ECO:0007669"/>
    <property type="project" value="UniProtKB-KW"/>
</dbReference>
<evidence type="ECO:0000313" key="6">
    <source>
        <dbReference type="EMBL" id="CAE1272264.1"/>
    </source>
</evidence>
<name>A0A812CHD8_ACAPH</name>
<dbReference type="PANTHER" id="PTHR25462:SF296">
    <property type="entry name" value="MEIOTIC P26, ISOFORM F"/>
    <property type="match status" value="1"/>
</dbReference>